<keyword evidence="2" id="KW-1185">Reference proteome</keyword>
<accession>A0A3R5V0C1</accession>
<dbReference type="KEGG" id="gtl:EP073_12005"/>
<dbReference type="Proteomes" id="UP000287502">
    <property type="component" value="Chromosome"/>
</dbReference>
<dbReference type="AlphaFoldDB" id="A0A3R5V0C1"/>
<sequence>MAEVTVSFVTPARGGEKTVIELDDEMNLDSSGSAKKFFRYGETAYFRVYSPLPASVRAVSSDGVVTEHGLGTAAPDVEFIPFTESNEAGTKYPVRDIVSAVWLGKSLGNVKKSGAYSVSCEIVPDAAGESGVGLLELSYSSGFKRFGITLPKKSRAEYPVLIYVFQE</sequence>
<gene>
    <name evidence="1" type="ORF">EP073_12005</name>
</gene>
<evidence type="ECO:0000313" key="2">
    <source>
        <dbReference type="Proteomes" id="UP000287502"/>
    </source>
</evidence>
<dbReference type="EMBL" id="CP035108">
    <property type="protein sequence ID" value="QAR34100.1"/>
    <property type="molecule type" value="Genomic_DNA"/>
</dbReference>
<organism evidence="1 2">
    <name type="scientific">Geovibrio thiophilus</name>
    <dbReference type="NCBI Taxonomy" id="139438"/>
    <lineage>
        <taxon>Bacteria</taxon>
        <taxon>Pseudomonadati</taxon>
        <taxon>Deferribacterota</taxon>
        <taxon>Deferribacteres</taxon>
        <taxon>Deferribacterales</taxon>
        <taxon>Geovibrionaceae</taxon>
        <taxon>Geovibrio</taxon>
    </lineage>
</organism>
<reference evidence="1 2" key="1">
    <citation type="submission" date="2019-01" db="EMBL/GenBank/DDBJ databases">
        <title>Geovibrio thiophilus DSM 11263, complete genome.</title>
        <authorList>
            <person name="Spring S."/>
            <person name="Bunk B."/>
            <person name="Sproer C."/>
        </authorList>
    </citation>
    <scope>NUCLEOTIDE SEQUENCE [LARGE SCALE GENOMIC DNA]</scope>
    <source>
        <strain evidence="1 2">DSM 11263</strain>
    </source>
</reference>
<dbReference type="OrthoDB" id="9799477at2"/>
<evidence type="ECO:0000313" key="1">
    <source>
        <dbReference type="EMBL" id="QAR34100.1"/>
    </source>
</evidence>
<protein>
    <submittedName>
        <fullName evidence="1">Uncharacterized protein</fullName>
    </submittedName>
</protein>
<dbReference type="RefSeq" id="WP_128467405.1">
    <property type="nucleotide sequence ID" value="NZ_CP035108.1"/>
</dbReference>
<name>A0A3R5V0C1_9BACT</name>
<proteinExistence type="predicted"/>